<dbReference type="PROSITE" id="PS51257">
    <property type="entry name" value="PROKAR_LIPOPROTEIN"/>
    <property type="match status" value="1"/>
</dbReference>
<dbReference type="SUPFAM" id="SSF51011">
    <property type="entry name" value="Glycosyl hydrolase domain"/>
    <property type="match status" value="1"/>
</dbReference>
<reference evidence="9" key="2">
    <citation type="journal article" date="2021" name="PeerJ">
        <title>Extensive microbial diversity within the chicken gut microbiome revealed by metagenomics and culture.</title>
        <authorList>
            <person name="Gilroy R."/>
            <person name="Ravi A."/>
            <person name="Getino M."/>
            <person name="Pursley I."/>
            <person name="Horton D.L."/>
            <person name="Alikhan N.F."/>
            <person name="Baker D."/>
            <person name="Gharbi K."/>
            <person name="Hall N."/>
            <person name="Watson M."/>
            <person name="Adriaenssens E.M."/>
            <person name="Foster-Nyarko E."/>
            <person name="Jarju S."/>
            <person name="Secka A."/>
            <person name="Antonio M."/>
            <person name="Oren A."/>
            <person name="Chaudhuri R.R."/>
            <person name="La Ragione R."/>
            <person name="Hildebrand F."/>
            <person name="Pallen M.J."/>
        </authorList>
    </citation>
    <scope>NUCLEOTIDE SEQUENCE</scope>
    <source>
        <strain evidence="9">G3-3990</strain>
    </source>
</reference>
<gene>
    <name evidence="9" type="ORF">IAA73_04915</name>
</gene>
<comment type="caution">
    <text evidence="9">The sequence shown here is derived from an EMBL/GenBank/DDBJ whole genome shotgun (WGS) entry which is preliminary data.</text>
</comment>
<dbReference type="Pfam" id="PF17137">
    <property type="entry name" value="DUF5110"/>
    <property type="match status" value="1"/>
</dbReference>
<dbReference type="Gene3D" id="2.60.40.3620">
    <property type="match status" value="2"/>
</dbReference>
<dbReference type="SUPFAM" id="SSF51445">
    <property type="entry name" value="(Trans)glycosidases"/>
    <property type="match status" value="1"/>
</dbReference>
<dbReference type="InterPro" id="IPR011013">
    <property type="entry name" value="Gal_mutarotase_sf_dom"/>
</dbReference>
<evidence type="ECO:0000256" key="3">
    <source>
        <dbReference type="SAM" id="SignalP"/>
    </source>
</evidence>
<proteinExistence type="inferred from homology"/>
<accession>A0A9D9HSV4</accession>
<dbReference type="Pfam" id="PF21365">
    <property type="entry name" value="Glyco_hydro_31_3rd"/>
    <property type="match status" value="1"/>
</dbReference>
<dbReference type="PANTHER" id="PTHR22762">
    <property type="entry name" value="ALPHA-GLUCOSIDASE"/>
    <property type="match status" value="1"/>
</dbReference>
<reference evidence="9" key="1">
    <citation type="submission" date="2020-10" db="EMBL/GenBank/DDBJ databases">
        <authorList>
            <person name="Gilroy R."/>
        </authorList>
    </citation>
    <scope>NUCLEOTIDE SEQUENCE</scope>
    <source>
        <strain evidence="9">G3-3990</strain>
    </source>
</reference>
<dbReference type="PANTHER" id="PTHR22762:SF120">
    <property type="entry name" value="HETEROGLYCAN GLUCOSIDASE 1"/>
    <property type="match status" value="1"/>
</dbReference>
<dbReference type="Pfam" id="PF01055">
    <property type="entry name" value="Glyco_hydro_31_2nd"/>
    <property type="match status" value="1"/>
</dbReference>
<feature type="domain" description="Glycosyl hydrolase family 31 C-terminal" evidence="8">
    <location>
        <begin position="533"/>
        <end position="591"/>
    </location>
</feature>
<dbReference type="GO" id="GO:2001070">
    <property type="term" value="F:starch binding"/>
    <property type="evidence" value="ECO:0007669"/>
    <property type="project" value="InterPro"/>
</dbReference>
<evidence type="ECO:0000313" key="10">
    <source>
        <dbReference type="Proteomes" id="UP000823641"/>
    </source>
</evidence>
<dbReference type="SUPFAM" id="SSF81296">
    <property type="entry name" value="E set domains"/>
    <property type="match status" value="1"/>
</dbReference>
<dbReference type="NCBIfam" id="TIGR04183">
    <property type="entry name" value="Por_Secre_tail"/>
    <property type="match status" value="1"/>
</dbReference>
<dbReference type="Gene3D" id="2.60.40.1180">
    <property type="entry name" value="Golgi alpha-mannosidase II"/>
    <property type="match status" value="1"/>
</dbReference>
<dbReference type="GO" id="GO:0019867">
    <property type="term" value="C:outer membrane"/>
    <property type="evidence" value="ECO:0007669"/>
    <property type="project" value="InterPro"/>
</dbReference>
<dbReference type="InterPro" id="IPR000322">
    <property type="entry name" value="Glyco_hydro_31_TIM"/>
</dbReference>
<organism evidence="9 10">
    <name type="scientific">Candidatus Gallipaludibacter merdavium</name>
    <dbReference type="NCBI Taxonomy" id="2840839"/>
    <lineage>
        <taxon>Bacteria</taxon>
        <taxon>Pseudomonadati</taxon>
        <taxon>Bacteroidota</taxon>
        <taxon>Bacteroidia</taxon>
        <taxon>Bacteroidales</taxon>
        <taxon>Candidatus Gallipaludibacter</taxon>
    </lineage>
</organism>
<dbReference type="CDD" id="cd06604">
    <property type="entry name" value="GH31_glucosidase_II_MalA"/>
    <property type="match status" value="1"/>
</dbReference>
<dbReference type="InterPro" id="IPR033403">
    <property type="entry name" value="DUF5110"/>
</dbReference>
<evidence type="ECO:0000256" key="2">
    <source>
        <dbReference type="RuleBase" id="RU361185"/>
    </source>
</evidence>
<feature type="signal peptide" evidence="3">
    <location>
        <begin position="1"/>
        <end position="21"/>
    </location>
</feature>
<dbReference type="GO" id="GO:0005975">
    <property type="term" value="P:carbohydrate metabolic process"/>
    <property type="evidence" value="ECO:0007669"/>
    <property type="project" value="InterPro"/>
</dbReference>
<dbReference type="InterPro" id="IPR017853">
    <property type="entry name" value="GH"/>
</dbReference>
<dbReference type="Pfam" id="PF13802">
    <property type="entry name" value="Gal_mutarotas_2"/>
    <property type="match status" value="1"/>
</dbReference>
<protein>
    <submittedName>
        <fullName evidence="9">T9SS type A sorting domain-containing protein</fullName>
    </submittedName>
</protein>
<feature type="domain" description="Glycoside hydrolase family 31 N-terminal" evidence="5">
    <location>
        <begin position="76"/>
        <end position="151"/>
    </location>
</feature>
<dbReference type="Proteomes" id="UP000823641">
    <property type="component" value="Unassembled WGS sequence"/>
</dbReference>
<dbReference type="InterPro" id="IPR026444">
    <property type="entry name" value="Secre_tail"/>
</dbReference>
<evidence type="ECO:0000259" key="7">
    <source>
        <dbReference type="Pfam" id="PF18962"/>
    </source>
</evidence>
<dbReference type="Gene3D" id="3.20.20.80">
    <property type="entry name" value="Glycosidases"/>
    <property type="match status" value="1"/>
</dbReference>
<evidence type="ECO:0000256" key="1">
    <source>
        <dbReference type="ARBA" id="ARBA00007806"/>
    </source>
</evidence>
<evidence type="ECO:0000259" key="8">
    <source>
        <dbReference type="Pfam" id="PF21365"/>
    </source>
</evidence>
<dbReference type="SUPFAM" id="SSF74650">
    <property type="entry name" value="Galactose mutarotase-like"/>
    <property type="match status" value="1"/>
</dbReference>
<dbReference type="InterPro" id="IPR014756">
    <property type="entry name" value="Ig_E-set"/>
</dbReference>
<dbReference type="Gene3D" id="2.60.40.1760">
    <property type="entry name" value="glycosyl hydrolase (family 31)"/>
    <property type="match status" value="1"/>
</dbReference>
<dbReference type="InterPro" id="IPR025887">
    <property type="entry name" value="Glyco_hydro_31_N_dom"/>
</dbReference>
<feature type="domain" description="Secretion system C-terminal sorting" evidence="7">
    <location>
        <begin position="955"/>
        <end position="1023"/>
    </location>
</feature>
<feature type="chain" id="PRO_5038461120" evidence="3">
    <location>
        <begin position="22"/>
        <end position="1025"/>
    </location>
</feature>
<dbReference type="Pfam" id="PF18962">
    <property type="entry name" value="Por_Secre_tail"/>
    <property type="match status" value="1"/>
</dbReference>
<dbReference type="InterPro" id="IPR048395">
    <property type="entry name" value="Glyco_hydro_31_C"/>
</dbReference>
<dbReference type="GO" id="GO:0004553">
    <property type="term" value="F:hydrolase activity, hydrolyzing O-glycosyl compounds"/>
    <property type="evidence" value="ECO:0007669"/>
    <property type="project" value="InterPro"/>
</dbReference>
<dbReference type="CDD" id="cd14752">
    <property type="entry name" value="GH31_N"/>
    <property type="match status" value="1"/>
</dbReference>
<name>A0A9D9HSV4_9BACT</name>
<comment type="similarity">
    <text evidence="1 2">Belongs to the glycosyl hydrolase 31 family.</text>
</comment>
<dbReference type="AlphaFoldDB" id="A0A9D9HSV4"/>
<evidence type="ECO:0000259" key="6">
    <source>
        <dbReference type="Pfam" id="PF17137"/>
    </source>
</evidence>
<evidence type="ECO:0000313" key="9">
    <source>
        <dbReference type="EMBL" id="MBO8459659.1"/>
    </source>
</evidence>
<keyword evidence="2" id="KW-0326">Glycosidase</keyword>
<dbReference type="InterPro" id="IPR013780">
    <property type="entry name" value="Glyco_hydro_b"/>
</dbReference>
<evidence type="ECO:0000259" key="5">
    <source>
        <dbReference type="Pfam" id="PF13802"/>
    </source>
</evidence>
<feature type="domain" description="Glycoside hydrolase family 31 TIM barrel" evidence="4">
    <location>
        <begin position="192"/>
        <end position="525"/>
    </location>
</feature>
<keyword evidence="3" id="KW-0732">Signal</keyword>
<sequence>MYKRLTTYLIASISCLLSVQAQTSFLFDNNMAVFYPADFDSTQTLPSFAITKNLLYQNDVPETWEIRPVFGTTDEGKTLVEITFEEGTDLYGTGLVTGDLRRNGYDIPLWNNDNYGYYKPGLYQSHPWIMGVRPNGKTFGIIADNSWRSNINLSNPIKITSEGPSFRVIVIEKNNPMEMMQALSELTGHINLPPLWAIGYHQSRYNPSYKPSDVLYITNELRRRQHPCDVIWFDIDYMDGKRIFTYDATNYFTADGVPNPIAMNDSLHSKGFKAGYITDPGVKIDEQYSIYQEGNEGNYWVLNKDGEAYEGEVWPGMCHFPDFTRPETREWWGERYGEFVKNNDIDGAWNDMNEPGVFNTEEWTMPVDNQHQGGGGLAAGPHMRYHNLYGSLMSQATYEGIIEAIPEKRPFILSRANHLGAQRYCATWTGDNLDTWKHLKLTIPMCLNLGLSGQPFGGPDVGGYGRIGNADLMGHWFALAPYYPFSRNHTSEHAQEPWAFGNKIETVARNAINRRYHLLPYFYTLFHESSKTGMPIMRPLFFADVTDENLREEKQAFLLGKDLLIIPRWAVNPTLPQGDWDELAFETEDDGYQATVALRPGAILPCLGHTIQSTAEYTCDSITLYVNPLSDGNAEGYMYDDEGEGFDYKTGAYALLSFNCTNKGNDSLVITISQSEGSFVRPTRYFRVAVVGGETIQYSDWSNELEIVVPNILDTVNTLDTSKIGVYFIAGTFTNWFNGDEDKRLMLKNPSEDGTLTSDRLYFEAGTYEMKFANTENWTGSDWGAEEGNNSLTGTAIKGPDDECKNIKFSIEKDGSYYITFNPKTLQYAIVRTYESNQKEMYIGGTFNNWTTMAGVMNLVGDNQWEATKIYIPAGQQELKFANTYDFTGDDWGNAQGLSGTAVLSTGGDPNLSFNITTAGEYTIRFNDNTLEYSIELTSGDETGINENITKQTYIYPNPTNDLLNVNLNNGKGIVEIYAINGQIVLRKQLDAKSSTLHIAQLAKGTYLVKLLDGKETSVHKLIKD</sequence>
<keyword evidence="2" id="KW-0378">Hydrolase</keyword>
<dbReference type="EMBL" id="JADIMG010000049">
    <property type="protein sequence ID" value="MBO8459659.1"/>
    <property type="molecule type" value="Genomic_DNA"/>
</dbReference>
<evidence type="ECO:0000259" key="4">
    <source>
        <dbReference type="Pfam" id="PF01055"/>
    </source>
</evidence>
<feature type="domain" description="DUF5110" evidence="6">
    <location>
        <begin position="623"/>
        <end position="692"/>
    </location>
</feature>